<gene>
    <name evidence="2" type="ORF">SNOG_08082</name>
</gene>
<dbReference type="KEGG" id="pno:SNOG_08082"/>
<evidence type="ECO:0000313" key="3">
    <source>
        <dbReference type="Proteomes" id="UP000001055"/>
    </source>
</evidence>
<evidence type="ECO:0000256" key="1">
    <source>
        <dbReference type="SAM" id="SignalP"/>
    </source>
</evidence>
<sequence length="77" mass="8263">MRFSILTLTSAVLSIARLSSGLSADPVFPLAICQDINDCERSCNNFPPDACGSVQECIDTCRFDRNTGRCCNPGDGC</sequence>
<protein>
    <submittedName>
        <fullName evidence="2">Uncharacterized protein</fullName>
    </submittedName>
</protein>
<name>Q0UJI2_PHANO</name>
<dbReference type="EMBL" id="CH445336">
    <property type="protein sequence ID" value="EAT84358.1"/>
    <property type="molecule type" value="Genomic_DNA"/>
</dbReference>
<evidence type="ECO:0000313" key="2">
    <source>
        <dbReference type="EMBL" id="EAT84358.1"/>
    </source>
</evidence>
<feature type="chain" id="PRO_5004178017" evidence="1">
    <location>
        <begin position="25"/>
        <end position="77"/>
    </location>
</feature>
<reference evidence="3" key="1">
    <citation type="journal article" date="2007" name="Plant Cell">
        <title>Dothideomycete-plant interactions illuminated by genome sequencing and EST analysis of the wheat pathogen Stagonospora nodorum.</title>
        <authorList>
            <person name="Hane J.K."/>
            <person name="Lowe R.G."/>
            <person name="Solomon P.S."/>
            <person name="Tan K.C."/>
            <person name="Schoch C.L."/>
            <person name="Spatafora J.W."/>
            <person name="Crous P.W."/>
            <person name="Kodira C."/>
            <person name="Birren B.W."/>
            <person name="Galagan J.E."/>
            <person name="Torriani S.F."/>
            <person name="McDonald B.A."/>
            <person name="Oliver R.P."/>
        </authorList>
    </citation>
    <scope>NUCLEOTIDE SEQUENCE [LARGE SCALE GENOMIC DNA]</scope>
    <source>
        <strain evidence="3">SN15 / ATCC MYA-4574 / FGSC 10173</strain>
    </source>
</reference>
<keyword evidence="1" id="KW-0732">Signal</keyword>
<dbReference type="Proteomes" id="UP000001055">
    <property type="component" value="Unassembled WGS sequence"/>
</dbReference>
<dbReference type="GeneID" id="5975307"/>
<feature type="signal peptide" evidence="1">
    <location>
        <begin position="1"/>
        <end position="24"/>
    </location>
</feature>
<dbReference type="RefSeq" id="XP_001798409.1">
    <property type="nucleotide sequence ID" value="XM_001798357.1"/>
</dbReference>
<accession>Q0UJI2</accession>
<organism evidence="2 3">
    <name type="scientific">Phaeosphaeria nodorum (strain SN15 / ATCC MYA-4574 / FGSC 10173)</name>
    <name type="common">Glume blotch fungus</name>
    <name type="synonym">Parastagonospora nodorum</name>
    <dbReference type="NCBI Taxonomy" id="321614"/>
    <lineage>
        <taxon>Eukaryota</taxon>
        <taxon>Fungi</taxon>
        <taxon>Dikarya</taxon>
        <taxon>Ascomycota</taxon>
        <taxon>Pezizomycotina</taxon>
        <taxon>Dothideomycetes</taxon>
        <taxon>Pleosporomycetidae</taxon>
        <taxon>Pleosporales</taxon>
        <taxon>Pleosporineae</taxon>
        <taxon>Phaeosphaeriaceae</taxon>
        <taxon>Parastagonospora</taxon>
    </lineage>
</organism>
<dbReference type="VEuPathDB" id="FungiDB:JI435_428630"/>
<dbReference type="InParanoid" id="Q0UJI2"/>
<dbReference type="AlphaFoldDB" id="Q0UJI2"/>
<proteinExistence type="predicted"/>